<protein>
    <recommendedName>
        <fullName evidence="3">Phosphotransferase system EIIB component type 2/3 domain-containing protein</fullName>
    </recommendedName>
</protein>
<dbReference type="Proteomes" id="UP000440004">
    <property type="component" value="Unassembled WGS sequence"/>
</dbReference>
<organism evidence="1 2">
    <name type="scientific">Alkalibaculum sporogenes</name>
    <dbReference type="NCBI Taxonomy" id="2655001"/>
    <lineage>
        <taxon>Bacteria</taxon>
        <taxon>Bacillati</taxon>
        <taxon>Bacillota</taxon>
        <taxon>Clostridia</taxon>
        <taxon>Eubacteriales</taxon>
        <taxon>Eubacteriaceae</taxon>
        <taxon>Alkalibaculum</taxon>
    </lineage>
</organism>
<evidence type="ECO:0000313" key="1">
    <source>
        <dbReference type="EMBL" id="MPW25343.1"/>
    </source>
</evidence>
<dbReference type="AlphaFoldDB" id="A0A6A7K8D1"/>
<name>A0A6A7K8D1_9FIRM</name>
<keyword evidence="2" id="KW-1185">Reference proteome</keyword>
<dbReference type="RefSeq" id="WP_152802747.1">
    <property type="nucleotide sequence ID" value="NZ_WHNX01000007.1"/>
</dbReference>
<proteinExistence type="predicted"/>
<evidence type="ECO:0000313" key="2">
    <source>
        <dbReference type="Proteomes" id="UP000440004"/>
    </source>
</evidence>
<comment type="caution">
    <text evidence="1">The sequence shown here is derived from an EMBL/GenBank/DDBJ whole genome shotgun (WGS) entry which is preliminary data.</text>
</comment>
<accession>A0A6A7K8D1</accession>
<sequence>MKIMLVGGINDSKAAKIVKLIKISCGQDIDIINVNIFSQKPLEVEKEENPDVIVMLNKQSIDFKAPNVIDGLGLIYPQMGQKKVLDSILKLK</sequence>
<reference evidence="1 2" key="1">
    <citation type="submission" date="2019-10" db="EMBL/GenBank/DDBJ databases">
        <title>Alkalibaculum tamaniensis sp.nov., a new alkaliphilic acetogen, isolated on methoxylated aromatics from a mud volcano.</title>
        <authorList>
            <person name="Khomyakova M.A."/>
            <person name="Merkel A.Y."/>
            <person name="Bonch-Osmolovskaya E.A."/>
            <person name="Slobodkin A.I."/>
        </authorList>
    </citation>
    <scope>NUCLEOTIDE SEQUENCE [LARGE SCALE GENOMIC DNA]</scope>
    <source>
        <strain evidence="1 2">M08DMB</strain>
    </source>
</reference>
<evidence type="ECO:0008006" key="3">
    <source>
        <dbReference type="Google" id="ProtNLM"/>
    </source>
</evidence>
<dbReference type="EMBL" id="WHNX01000007">
    <property type="protein sequence ID" value="MPW25343.1"/>
    <property type="molecule type" value="Genomic_DNA"/>
</dbReference>
<gene>
    <name evidence="1" type="ORF">GC105_06040</name>
</gene>